<dbReference type="FunFam" id="2.170.240.10:FF:000001">
    <property type="entry name" value="Collagen IV alpha 1 chain"/>
    <property type="match status" value="1"/>
</dbReference>
<dbReference type="Gene3D" id="2.170.240.10">
    <property type="entry name" value="Collagen IV, non-collagenous"/>
    <property type="match status" value="1"/>
</dbReference>
<proteinExistence type="predicted"/>
<dbReference type="GO" id="GO:0005581">
    <property type="term" value="C:collagen trimer"/>
    <property type="evidence" value="ECO:0007669"/>
    <property type="project" value="UniProtKB-KW"/>
</dbReference>
<dbReference type="PANTHER" id="PTHR24023">
    <property type="entry name" value="COLLAGEN ALPHA"/>
    <property type="match status" value="1"/>
</dbReference>
<evidence type="ECO:0000256" key="6">
    <source>
        <dbReference type="ARBA" id="ARBA00022869"/>
    </source>
</evidence>
<evidence type="ECO:0000256" key="4">
    <source>
        <dbReference type="ARBA" id="ARBA00022530"/>
    </source>
</evidence>
<feature type="compositionally biased region" description="Low complexity" evidence="9">
    <location>
        <begin position="288"/>
        <end position="309"/>
    </location>
</feature>
<evidence type="ECO:0000256" key="5">
    <source>
        <dbReference type="ARBA" id="ARBA00022737"/>
    </source>
</evidence>
<keyword evidence="3" id="KW-0964">Secreted</keyword>
<dbReference type="InterPro" id="IPR050149">
    <property type="entry name" value="Collagen_superfamily"/>
</dbReference>
<evidence type="ECO:0000256" key="8">
    <source>
        <dbReference type="ARBA" id="ARBA00023157"/>
    </source>
</evidence>
<dbReference type="InterPro" id="IPR008160">
    <property type="entry name" value="Collagen"/>
</dbReference>
<gene>
    <name evidence="11" type="ORF">Z043_124864</name>
</gene>
<feature type="compositionally biased region" description="Pro residues" evidence="9">
    <location>
        <begin position="132"/>
        <end position="150"/>
    </location>
</feature>
<feature type="region of interest" description="Disordered" evidence="9">
    <location>
        <begin position="128"/>
        <end position="345"/>
    </location>
</feature>
<name>A0A0P7TUW6_SCLFO</name>
<dbReference type="GO" id="GO:0005604">
    <property type="term" value="C:basement membrane"/>
    <property type="evidence" value="ECO:0007669"/>
    <property type="project" value="UniProtKB-SubCell"/>
</dbReference>
<sequence>EAQVCQERRDLLDIQVPQDPLDQVVFQEIQEVLEIQDLQAPEANKALMVSQAHWERRGILVVWVLFITSTVHRQSIRAKTTALPKTDLVISFKQPACLDHRDMMDQKAKKRPFHMLYLILGSMGNVGLPASHGPPGPSGPPGNRGPPGPAGQPGNAGPPGVDGVCFAGPKGEPGQAGKSGPTGPRGPQGRPGPPGPGSKGEKGDKGNAGSRGHPGEPGERGLPGRPGEDGRAGLQGPKGEMGALGRTGEFGLKGNRGNPGPKGAAGAKGPPGPPGSPHKFSSSLKVIPGDPGSQGPPGQQGVKGPQGPQGKPGPLGPLGQKGETGRTGEPGFSGFSGQKGEMGLPGLQGFRLVSVSKKGPPGLSGPPGFKGIQGPPGSYIPSTLSDSFLFTRHSQRATEPTCPEGSTQMFSGYSLLFVNGNNMGHGQDLGTLGSCLPQFSTIPFLFCNPNSTCHYASRNDYSYWLSTDEAMPDNMALISTEMLRPYISRCTVCEARANIIAVHSQSTIVPECPQKWRSLWAGYSYIMQTGAGSEGSGQPLASPGSCLEEFRKVPFIECHGRGTCNYYSDSYSYWLAALDPANMFS</sequence>
<feature type="domain" description="Collagen IV NC1" evidence="10">
    <location>
        <begin position="387"/>
        <end position="585"/>
    </location>
</feature>
<keyword evidence="5" id="KW-0677">Repeat</keyword>
<keyword evidence="8" id="KW-1015">Disulfide bond</keyword>
<dbReference type="GO" id="GO:0005615">
    <property type="term" value="C:extracellular space"/>
    <property type="evidence" value="ECO:0007669"/>
    <property type="project" value="TreeGrafter"/>
</dbReference>
<feature type="non-terminal residue" evidence="11">
    <location>
        <position position="1"/>
    </location>
</feature>
<comment type="caution">
    <text evidence="11">The sequence shown here is derived from an EMBL/GenBank/DDBJ whole genome shotgun (WGS) entry which is preliminary data.</text>
</comment>
<keyword evidence="6" id="KW-0084">Basement membrane</keyword>
<evidence type="ECO:0000256" key="2">
    <source>
        <dbReference type="ARBA" id="ARBA00004302"/>
    </source>
</evidence>
<evidence type="ECO:0000256" key="9">
    <source>
        <dbReference type="SAM" id="MobiDB-lite"/>
    </source>
</evidence>
<organism evidence="11 12">
    <name type="scientific">Scleropages formosus</name>
    <name type="common">Asian bonytongue</name>
    <name type="synonym">Osteoglossum formosum</name>
    <dbReference type="NCBI Taxonomy" id="113540"/>
    <lineage>
        <taxon>Eukaryota</taxon>
        <taxon>Metazoa</taxon>
        <taxon>Chordata</taxon>
        <taxon>Craniata</taxon>
        <taxon>Vertebrata</taxon>
        <taxon>Euteleostomi</taxon>
        <taxon>Actinopterygii</taxon>
        <taxon>Neopterygii</taxon>
        <taxon>Teleostei</taxon>
        <taxon>Osteoglossocephala</taxon>
        <taxon>Osteoglossomorpha</taxon>
        <taxon>Osteoglossiformes</taxon>
        <taxon>Osteoglossidae</taxon>
        <taxon>Scleropages</taxon>
    </lineage>
</organism>
<evidence type="ECO:0000313" key="12">
    <source>
        <dbReference type="Proteomes" id="UP000034805"/>
    </source>
</evidence>
<evidence type="ECO:0000256" key="3">
    <source>
        <dbReference type="ARBA" id="ARBA00022525"/>
    </source>
</evidence>
<dbReference type="GO" id="GO:0005201">
    <property type="term" value="F:extracellular matrix structural constituent"/>
    <property type="evidence" value="ECO:0007669"/>
    <property type="project" value="InterPro"/>
</dbReference>
<dbReference type="Proteomes" id="UP000034805">
    <property type="component" value="Unassembled WGS sequence"/>
</dbReference>
<dbReference type="SUPFAM" id="SSF56436">
    <property type="entry name" value="C-type lectin-like"/>
    <property type="match status" value="2"/>
</dbReference>
<protein>
    <recommendedName>
        <fullName evidence="10">Collagen IV NC1 domain-containing protein</fullName>
    </recommendedName>
</protein>
<comment type="function">
    <text evidence="1">Type IV collagen is the major structural component of glomerular basement membranes (GBM), forming a 'chicken-wire' meshwork together with laminins, proteoglycans and entactin/nidogen.</text>
</comment>
<dbReference type="Pfam" id="PF01413">
    <property type="entry name" value="C4"/>
    <property type="match status" value="2"/>
</dbReference>
<dbReference type="EMBL" id="JARO02016531">
    <property type="protein sequence ID" value="KPP57418.1"/>
    <property type="molecule type" value="Genomic_DNA"/>
</dbReference>
<feature type="compositionally biased region" description="Low complexity" evidence="9">
    <location>
        <begin position="253"/>
        <end position="268"/>
    </location>
</feature>
<dbReference type="InterPro" id="IPR001442">
    <property type="entry name" value="Collagen_IV_NC"/>
</dbReference>
<dbReference type="AlphaFoldDB" id="A0A0P7TUW6"/>
<dbReference type="STRING" id="113540.ENSSFOP00015048885"/>
<dbReference type="SMART" id="SM00111">
    <property type="entry name" value="C4"/>
    <property type="match status" value="2"/>
</dbReference>
<accession>A0A0P7TUW6</accession>
<dbReference type="Pfam" id="PF01391">
    <property type="entry name" value="Collagen"/>
    <property type="match status" value="2"/>
</dbReference>
<comment type="subcellular location">
    <subcellularLocation>
        <location evidence="2">Secreted</location>
        <location evidence="2">Extracellular space</location>
        <location evidence="2">Extracellular matrix</location>
        <location evidence="2">Basement membrane</location>
    </subcellularLocation>
</comment>
<evidence type="ECO:0000313" key="11">
    <source>
        <dbReference type="EMBL" id="KPP57418.1"/>
    </source>
</evidence>
<evidence type="ECO:0000259" key="10">
    <source>
        <dbReference type="PROSITE" id="PS51403"/>
    </source>
</evidence>
<evidence type="ECO:0000256" key="7">
    <source>
        <dbReference type="ARBA" id="ARBA00023119"/>
    </source>
</evidence>
<reference evidence="11 12" key="1">
    <citation type="submission" date="2015-08" db="EMBL/GenBank/DDBJ databases">
        <title>The genome of the Asian arowana (Scleropages formosus).</title>
        <authorList>
            <person name="Tan M.H."/>
            <person name="Gan H.M."/>
            <person name="Croft L.J."/>
            <person name="Austin C.M."/>
        </authorList>
    </citation>
    <scope>NUCLEOTIDE SEQUENCE [LARGE SCALE GENOMIC DNA]</scope>
    <source>
        <strain evidence="11">Aro1</strain>
    </source>
</reference>
<dbReference type="PANTHER" id="PTHR24023:SF1082">
    <property type="entry name" value="COLLAGEN TRIPLE HELIX REPEAT"/>
    <property type="match status" value="1"/>
</dbReference>
<evidence type="ECO:0000256" key="1">
    <source>
        <dbReference type="ARBA" id="ARBA00003696"/>
    </source>
</evidence>
<keyword evidence="7" id="KW-0176">Collagen</keyword>
<dbReference type="PROSITE" id="PS51403">
    <property type="entry name" value="NC1_IV"/>
    <property type="match status" value="1"/>
</dbReference>
<keyword evidence="4" id="KW-0272">Extracellular matrix</keyword>
<dbReference type="InterPro" id="IPR016187">
    <property type="entry name" value="CTDL_fold"/>
</dbReference>
<dbReference type="InterPro" id="IPR036954">
    <property type="entry name" value="Collagen_IV_NC_sf"/>
</dbReference>